<dbReference type="Proteomes" id="UP001221898">
    <property type="component" value="Unassembled WGS sequence"/>
</dbReference>
<gene>
    <name evidence="1" type="ORF">AAFF_G00261900</name>
</gene>
<comment type="caution">
    <text evidence="1">The sequence shown here is derived from an EMBL/GenBank/DDBJ whole genome shotgun (WGS) entry which is preliminary data.</text>
</comment>
<dbReference type="EMBL" id="JAINUG010000359">
    <property type="protein sequence ID" value="KAJ8377281.1"/>
    <property type="molecule type" value="Genomic_DNA"/>
</dbReference>
<evidence type="ECO:0000313" key="2">
    <source>
        <dbReference type="Proteomes" id="UP001221898"/>
    </source>
</evidence>
<accession>A0AAD7RBM4</accession>
<keyword evidence="2" id="KW-1185">Reference proteome</keyword>
<proteinExistence type="predicted"/>
<sequence length="132" mass="14847">MAVGQMIRVKLVRCGDEERSTPETHFLTHEKLAESFNESRRSGVDVLDIPASRTGHGAPGRQRADPHYCSSLVVKKSSAVMGGGGSTPRPFWREIVAWLKCVKERKHMYKKGPRGRLIAMWMSMLKLKKVAQ</sequence>
<protein>
    <submittedName>
        <fullName evidence="1">Uncharacterized protein</fullName>
    </submittedName>
</protein>
<reference evidence="1" key="1">
    <citation type="journal article" date="2023" name="Science">
        <title>Genome structures resolve the early diversification of teleost fishes.</title>
        <authorList>
            <person name="Parey E."/>
            <person name="Louis A."/>
            <person name="Montfort J."/>
            <person name="Bouchez O."/>
            <person name="Roques C."/>
            <person name="Iampietro C."/>
            <person name="Lluch J."/>
            <person name="Castinel A."/>
            <person name="Donnadieu C."/>
            <person name="Desvignes T."/>
            <person name="Floi Bucao C."/>
            <person name="Jouanno E."/>
            <person name="Wen M."/>
            <person name="Mejri S."/>
            <person name="Dirks R."/>
            <person name="Jansen H."/>
            <person name="Henkel C."/>
            <person name="Chen W.J."/>
            <person name="Zahm M."/>
            <person name="Cabau C."/>
            <person name="Klopp C."/>
            <person name="Thompson A.W."/>
            <person name="Robinson-Rechavi M."/>
            <person name="Braasch I."/>
            <person name="Lecointre G."/>
            <person name="Bobe J."/>
            <person name="Postlethwait J.H."/>
            <person name="Berthelot C."/>
            <person name="Roest Crollius H."/>
            <person name="Guiguen Y."/>
        </authorList>
    </citation>
    <scope>NUCLEOTIDE SEQUENCE</scope>
    <source>
        <strain evidence="1">NC1722</strain>
    </source>
</reference>
<name>A0AAD7RBM4_9TELE</name>
<evidence type="ECO:0000313" key="1">
    <source>
        <dbReference type="EMBL" id="KAJ8377281.1"/>
    </source>
</evidence>
<organism evidence="1 2">
    <name type="scientific">Aldrovandia affinis</name>
    <dbReference type="NCBI Taxonomy" id="143900"/>
    <lineage>
        <taxon>Eukaryota</taxon>
        <taxon>Metazoa</taxon>
        <taxon>Chordata</taxon>
        <taxon>Craniata</taxon>
        <taxon>Vertebrata</taxon>
        <taxon>Euteleostomi</taxon>
        <taxon>Actinopterygii</taxon>
        <taxon>Neopterygii</taxon>
        <taxon>Teleostei</taxon>
        <taxon>Notacanthiformes</taxon>
        <taxon>Halosauridae</taxon>
        <taxon>Aldrovandia</taxon>
    </lineage>
</organism>
<dbReference type="AlphaFoldDB" id="A0AAD7RBM4"/>